<dbReference type="InterPro" id="IPR018159">
    <property type="entry name" value="Spectrin/alpha-actinin"/>
</dbReference>
<accession>A0AAD8ELD6</accession>
<evidence type="ECO:0000256" key="7">
    <source>
        <dbReference type="SAM" id="Coils"/>
    </source>
</evidence>
<dbReference type="PROSITE" id="PS00020">
    <property type="entry name" value="ACTININ_2"/>
    <property type="match status" value="1"/>
</dbReference>
<dbReference type="GO" id="GO:0005737">
    <property type="term" value="C:cytoplasm"/>
    <property type="evidence" value="ECO:0007669"/>
    <property type="project" value="TreeGrafter"/>
</dbReference>
<evidence type="ECO:0000256" key="6">
    <source>
        <dbReference type="ARBA" id="ARBA00023203"/>
    </source>
</evidence>
<dbReference type="SUPFAM" id="SSF47576">
    <property type="entry name" value="Calponin-homology domain, CH-domain"/>
    <property type="match status" value="1"/>
</dbReference>
<reference evidence="10" key="2">
    <citation type="submission" date="2023-05" db="EMBL/GenBank/DDBJ databases">
        <authorList>
            <person name="Fouks B."/>
        </authorList>
    </citation>
    <scope>NUCLEOTIDE SEQUENCE</scope>
    <source>
        <strain evidence="10">Stay&amp;Tobe</strain>
        <tissue evidence="10">Testes</tissue>
    </source>
</reference>
<dbReference type="Gene3D" id="1.10.418.10">
    <property type="entry name" value="Calponin-like domain"/>
    <property type="match status" value="2"/>
</dbReference>
<feature type="compositionally biased region" description="Basic and acidic residues" evidence="8">
    <location>
        <begin position="97"/>
        <end position="108"/>
    </location>
</feature>
<dbReference type="PANTHER" id="PTHR47535:SF1">
    <property type="entry name" value="NESPRIN-1"/>
    <property type="match status" value="1"/>
</dbReference>
<dbReference type="EMBL" id="JASPKZ010003046">
    <property type="protein sequence ID" value="KAJ9594431.1"/>
    <property type="molecule type" value="Genomic_DNA"/>
</dbReference>
<dbReference type="FunFam" id="1.10.418.10:FF:000033">
    <property type="entry name" value="nesprin-1 isoform X1"/>
    <property type="match status" value="1"/>
</dbReference>
<dbReference type="InterPro" id="IPR001715">
    <property type="entry name" value="CH_dom"/>
</dbReference>
<evidence type="ECO:0000256" key="2">
    <source>
        <dbReference type="ARBA" id="ARBA00022692"/>
    </source>
</evidence>
<evidence type="ECO:0000256" key="3">
    <source>
        <dbReference type="ARBA" id="ARBA00022737"/>
    </source>
</evidence>
<dbReference type="SUPFAM" id="SSF46966">
    <property type="entry name" value="Spectrin repeat"/>
    <property type="match status" value="8"/>
</dbReference>
<dbReference type="GO" id="GO:0034993">
    <property type="term" value="C:meiotic nuclear membrane microtubule tethering complex"/>
    <property type="evidence" value="ECO:0007669"/>
    <property type="project" value="TreeGrafter"/>
</dbReference>
<keyword evidence="7" id="KW-0175">Coiled coil</keyword>
<dbReference type="InterPro" id="IPR057057">
    <property type="entry name" value="Spectrin_SYNE1"/>
</dbReference>
<dbReference type="Proteomes" id="UP001233999">
    <property type="component" value="Unassembled WGS sequence"/>
</dbReference>
<dbReference type="PANTHER" id="PTHR47535">
    <property type="entry name" value="MUSCLE-SPECIFIC PROTEIN 300 KDA, ISOFORM G"/>
    <property type="match status" value="1"/>
</dbReference>
<comment type="caution">
    <text evidence="10">The sequence shown here is derived from an EMBL/GenBank/DDBJ whole genome shotgun (WGS) entry which is preliminary data.</text>
</comment>
<dbReference type="InterPro" id="IPR002017">
    <property type="entry name" value="Spectrin_repeat"/>
</dbReference>
<keyword evidence="6" id="KW-0009">Actin-binding</keyword>
<dbReference type="Pfam" id="PF00435">
    <property type="entry name" value="Spectrin"/>
    <property type="match status" value="1"/>
</dbReference>
<reference evidence="10" key="1">
    <citation type="journal article" date="2023" name="IScience">
        <title>Live-bearing cockroach genome reveals convergent evolutionary mechanisms linked to viviparity in insects and beyond.</title>
        <authorList>
            <person name="Fouks B."/>
            <person name="Harrison M.C."/>
            <person name="Mikhailova A.A."/>
            <person name="Marchal E."/>
            <person name="English S."/>
            <person name="Carruthers M."/>
            <person name="Jennings E.C."/>
            <person name="Chiamaka E.L."/>
            <person name="Frigard R.A."/>
            <person name="Pippel M."/>
            <person name="Attardo G.M."/>
            <person name="Benoit J.B."/>
            <person name="Bornberg-Bauer E."/>
            <person name="Tobe S.S."/>
        </authorList>
    </citation>
    <scope>NUCLEOTIDE SEQUENCE</scope>
    <source>
        <strain evidence="10">Stay&amp;Tobe</strain>
    </source>
</reference>
<feature type="region of interest" description="Disordered" evidence="8">
    <location>
        <begin position="79"/>
        <end position="109"/>
    </location>
</feature>
<comment type="subcellular location">
    <subcellularLocation>
        <location evidence="1">Membrane</location>
    </subcellularLocation>
</comment>
<name>A0AAD8ELD6_DIPPU</name>
<gene>
    <name evidence="10" type="ORF">L9F63_014156</name>
</gene>
<evidence type="ECO:0000256" key="4">
    <source>
        <dbReference type="ARBA" id="ARBA00022989"/>
    </source>
</evidence>
<protein>
    <recommendedName>
        <fullName evidence="9">Calponin-homology (CH) domain-containing protein</fullName>
    </recommendedName>
</protein>
<dbReference type="GO" id="GO:0051015">
    <property type="term" value="F:actin filament binding"/>
    <property type="evidence" value="ECO:0007669"/>
    <property type="project" value="TreeGrafter"/>
</dbReference>
<keyword evidence="5" id="KW-0472">Membrane</keyword>
<dbReference type="InterPro" id="IPR036872">
    <property type="entry name" value="CH_dom_sf"/>
</dbReference>
<organism evidence="10 11">
    <name type="scientific">Diploptera punctata</name>
    <name type="common">Pacific beetle cockroach</name>
    <dbReference type="NCBI Taxonomy" id="6984"/>
    <lineage>
        <taxon>Eukaryota</taxon>
        <taxon>Metazoa</taxon>
        <taxon>Ecdysozoa</taxon>
        <taxon>Arthropoda</taxon>
        <taxon>Hexapoda</taxon>
        <taxon>Insecta</taxon>
        <taxon>Pterygota</taxon>
        <taxon>Neoptera</taxon>
        <taxon>Polyneoptera</taxon>
        <taxon>Dictyoptera</taxon>
        <taxon>Blattodea</taxon>
        <taxon>Blaberoidea</taxon>
        <taxon>Blaberidae</taxon>
        <taxon>Diplopterinae</taxon>
        <taxon>Diploptera</taxon>
    </lineage>
</organism>
<dbReference type="Gene3D" id="1.20.58.60">
    <property type="match status" value="4"/>
</dbReference>
<dbReference type="CDD" id="cd00176">
    <property type="entry name" value="SPEC"/>
    <property type="match status" value="1"/>
</dbReference>
<feature type="coiled-coil region" evidence="7">
    <location>
        <begin position="657"/>
        <end position="684"/>
    </location>
</feature>
<feature type="non-terminal residue" evidence="10">
    <location>
        <position position="1438"/>
    </location>
</feature>
<dbReference type="FunFam" id="1.20.58.60:FF:000219">
    <property type="entry name" value="Uncharacterized protein, isoform J"/>
    <property type="match status" value="1"/>
</dbReference>
<dbReference type="InterPro" id="IPR001589">
    <property type="entry name" value="Actinin_actin-bd_CS"/>
</dbReference>
<evidence type="ECO:0000313" key="10">
    <source>
        <dbReference type="EMBL" id="KAJ9594431.1"/>
    </source>
</evidence>
<dbReference type="SMART" id="SM00150">
    <property type="entry name" value="SPEC"/>
    <property type="match status" value="5"/>
</dbReference>
<keyword evidence="11" id="KW-1185">Reference proteome</keyword>
<feature type="domain" description="Calponin-homology (CH)" evidence="9">
    <location>
        <begin position="109"/>
        <end position="214"/>
    </location>
</feature>
<dbReference type="SMART" id="SM00033">
    <property type="entry name" value="CH"/>
    <property type="match status" value="1"/>
</dbReference>
<dbReference type="Pfam" id="PF25034">
    <property type="entry name" value="Spectrin_SYNE1"/>
    <property type="match status" value="1"/>
</dbReference>
<evidence type="ECO:0000259" key="9">
    <source>
        <dbReference type="PROSITE" id="PS50021"/>
    </source>
</evidence>
<evidence type="ECO:0000256" key="8">
    <source>
        <dbReference type="SAM" id="MobiDB-lite"/>
    </source>
</evidence>
<keyword evidence="2" id="KW-0812">Transmembrane</keyword>
<dbReference type="CDD" id="cd21243">
    <property type="entry name" value="CH_SYNE1_rpt2"/>
    <property type="match status" value="1"/>
</dbReference>
<feature type="non-terminal residue" evidence="10">
    <location>
        <position position="1"/>
    </location>
</feature>
<dbReference type="Pfam" id="PF00307">
    <property type="entry name" value="CH"/>
    <property type="match status" value="2"/>
</dbReference>
<dbReference type="PROSITE" id="PS50021">
    <property type="entry name" value="CH"/>
    <property type="match status" value="2"/>
</dbReference>
<dbReference type="GO" id="GO:0007097">
    <property type="term" value="P:nuclear migration"/>
    <property type="evidence" value="ECO:0007669"/>
    <property type="project" value="TreeGrafter"/>
</dbReference>
<sequence>QYPMERGRNLKRPHFLSNANTALQFLQSKKIKLVNINSSDLVDGRPPVVLGLIWTIILYFQIEENTRALESLGHSFGGSASSLESMGARSSEGVTADGRRKEPEERRRQGARRALLQWVTNALPKDLGVEVRDFGSSWRDGIAFLAIIDAIKSNLINLAAMRQATNKTRLETAFNIAESELGIARLLDPEDVDVPQPDEKSIMTYVAQFLHKYPEPRTADGSSTLAAIEAEYNELISWLLKKTQYLEHLQQTNSLSMVYSDYTAFKSEVDEKSKVYEKLRKLVESQSMISITAESWHEIEKLWIKLEAQLRHWLWLLDSRLPGDLGQVGEWLGRAENLIASDDIPAIMNEETASIISRKLEEHKVFFADLPTIQAKFHTARTSQDAMDVPPEQLESMAQRLETIGPRAAQRRVKLKFLEHKCCLIAFLYLTETKLRGWTVKYGREEKVQQLLEQYRNFVSRNRIFQEFNKAYIDMQQVVEEYKRDGNVDQRESVNIDRFMRDTGERWKNVSMELRCVQSMLEEVVAYWRRWNTLADEFESWLDRAYGMLDLPEEDKMEYFQASGVSVWKDKFQLLGDTVSFLIATCEDQVAHELKERYLRISGRWEDLFQHVKQYMHAGDILRHRKEYRAGVERLQQWLRNAESILSSSQLSSTEKIKVYGEQLQQLQNEVEGIEDLFKNVSKKFQAMIQDLSRDEVDRIMNTLKKEKEALVRVRALIPMQLHLFHQILVQHESLEAGQIEIGQWLDEAEALLASYSLTGGKDPVQALLEKHKTFFSRTLYYKSMLESKNKVFQSIVKSVDHSEGIDTGDFRLKMTQLNERFARVTQLAQQWELRLQEAIRCWHNFRENERIISEWLQKAEKLIAEKHIDTKQIVESHKNFFEKVNEKWIQDLVNSAQDLRNCLPYEQHPPVDAVVERLQAKWKEVLSFAPLHLMRLEFRLDEATFNQYLKEIEKELHAEQQAFNKHEDVDTILTRNREFFVERKVISEVERCLENMGKITASYSQWDPHDSCLQDSHSRALAQWEGMFRKVDNISQQLQQIPTQWKNYQQKYAEMVEWMNSVDISLQNIVKEVNSLEEFEKERAVFQNICREVDAKREDMKWLVQTLDTLVSHCSDDESVTEQKKLEDLISRYKNLIPTIELTMVKTDVHYKCYTYRKEVREVVGLLQKVKETSMTGPQPETLDSVNVMIKQQETAVTQLDQQRSNIMSMLQRGKDLVKDTHATTFIKSEVASLETGWNEAYGQTVEKLKKLKGTHKVWSNYKDQKDEILKLLEQAENELKRVAPVPYNSQRVAADLQAKQDMSIALRKATEEMLLKLRDLCSTLTTMTAPERKPLLQKEVTEIERRLHVTLETVEERVIYLEQFNARWTRFQAQLGELRNWTHQNAPALLDQLQAVELTPEERVKKSQALQAQLEDKINILDVLSGEAKELLLVQG</sequence>
<evidence type="ECO:0000256" key="5">
    <source>
        <dbReference type="ARBA" id="ARBA00023136"/>
    </source>
</evidence>
<evidence type="ECO:0000256" key="1">
    <source>
        <dbReference type="ARBA" id="ARBA00004370"/>
    </source>
</evidence>
<keyword evidence="3" id="KW-0677">Repeat</keyword>
<dbReference type="InterPro" id="IPR052403">
    <property type="entry name" value="LINC-complex_assoc"/>
</dbReference>
<dbReference type="InterPro" id="IPR047291">
    <property type="entry name" value="CH_SYNE1_rpt2"/>
</dbReference>
<dbReference type="GO" id="GO:0005640">
    <property type="term" value="C:nuclear outer membrane"/>
    <property type="evidence" value="ECO:0007669"/>
    <property type="project" value="TreeGrafter"/>
</dbReference>
<feature type="domain" description="Calponin-homology (CH)" evidence="9">
    <location>
        <begin position="1"/>
        <end position="61"/>
    </location>
</feature>
<evidence type="ECO:0000313" key="11">
    <source>
        <dbReference type="Proteomes" id="UP001233999"/>
    </source>
</evidence>
<proteinExistence type="predicted"/>
<keyword evidence="4" id="KW-1133">Transmembrane helix</keyword>